<accession>A0A5C6V1C0</accession>
<dbReference type="AlphaFoldDB" id="A0A5C6V1C0"/>
<dbReference type="InterPro" id="IPR011765">
    <property type="entry name" value="Pept_M16_N"/>
</dbReference>
<dbReference type="GO" id="GO:0004222">
    <property type="term" value="F:metalloendopeptidase activity"/>
    <property type="evidence" value="ECO:0007669"/>
    <property type="project" value="InterPro"/>
</dbReference>
<evidence type="ECO:0000259" key="5">
    <source>
        <dbReference type="Pfam" id="PF05193"/>
    </source>
</evidence>
<dbReference type="Gene3D" id="3.30.830.10">
    <property type="entry name" value="Metalloenzyme, LuxS/M16 peptidase-like"/>
    <property type="match status" value="2"/>
</dbReference>
<protein>
    <submittedName>
        <fullName evidence="6">Insulinase family protein</fullName>
    </submittedName>
</protein>
<dbReference type="EMBL" id="VORB01000007">
    <property type="protein sequence ID" value="TXC78451.1"/>
    <property type="molecule type" value="Genomic_DNA"/>
</dbReference>
<dbReference type="PANTHER" id="PTHR11851:SF49">
    <property type="entry name" value="MITOCHONDRIAL-PROCESSING PEPTIDASE SUBUNIT ALPHA"/>
    <property type="match status" value="1"/>
</dbReference>
<dbReference type="Pfam" id="PF05193">
    <property type="entry name" value="Peptidase_M16_C"/>
    <property type="match status" value="1"/>
</dbReference>
<dbReference type="GO" id="GO:0046872">
    <property type="term" value="F:metal ion binding"/>
    <property type="evidence" value="ECO:0007669"/>
    <property type="project" value="InterPro"/>
</dbReference>
<dbReference type="InterPro" id="IPR007863">
    <property type="entry name" value="Peptidase_M16_C"/>
</dbReference>
<evidence type="ECO:0000313" key="6">
    <source>
        <dbReference type="EMBL" id="TXC78451.1"/>
    </source>
</evidence>
<keyword evidence="7" id="KW-1185">Reference proteome</keyword>
<evidence type="ECO:0000256" key="1">
    <source>
        <dbReference type="ARBA" id="ARBA00001947"/>
    </source>
</evidence>
<evidence type="ECO:0000256" key="2">
    <source>
        <dbReference type="ARBA" id="ARBA00007261"/>
    </source>
</evidence>
<dbReference type="InterPro" id="IPR050361">
    <property type="entry name" value="MPP/UQCRC_Complex"/>
</dbReference>
<dbReference type="OrthoDB" id="9811314at2"/>
<dbReference type="InterPro" id="IPR011249">
    <property type="entry name" value="Metalloenz_LuxS/M16"/>
</dbReference>
<dbReference type="RefSeq" id="WP_147014873.1">
    <property type="nucleotide sequence ID" value="NZ_VORB01000007.1"/>
</dbReference>
<comment type="cofactor">
    <cofactor evidence="1">
        <name>Zn(2+)</name>
        <dbReference type="ChEBI" id="CHEBI:29105"/>
    </cofactor>
</comment>
<evidence type="ECO:0000256" key="3">
    <source>
        <dbReference type="RuleBase" id="RU004447"/>
    </source>
</evidence>
<feature type="domain" description="Peptidase M16 N-terminal" evidence="4">
    <location>
        <begin position="21"/>
        <end position="159"/>
    </location>
</feature>
<sequence length="407" mass="46111">MLEFTTFTLSSGLRVVHCPTNGAISNFGVVIDCGSRDETDAESGLAHFIEHTIFKGTQKRKAYHVLNRLDSVGGEINAYTGKEDTAIHSSFLNEYYERAIELTADILFNSSFPEKEIEKEKEVVIDEINSYLDSPSEQIFDDFEEQIFKGHPLANPILGSKQSVRSFKKTDIQQFIDKHYGINNMVLCSAGKINLKSLKRLLEKYFGHFTKEVELKNRKIPFAYQASHKESEKKTNQAHFILGSTAPNLFQENRPAVGLLNNILGGPGLNSHLNLYIREKYGIAYNIESHYTPYIDTGSFFIYLGTDFDQLKRSIRLINGVLGKLRNKKLGTLQLHQAKKQLIGHIALNQESNSSNMLNLAKSLLIFNKIESDEEVYRRIYSITSEEVLEAANLILDPKQLSSLTYL</sequence>
<evidence type="ECO:0000259" key="4">
    <source>
        <dbReference type="Pfam" id="PF00675"/>
    </source>
</evidence>
<name>A0A5C6V1C0_9FLAO</name>
<dbReference type="GO" id="GO:0006508">
    <property type="term" value="P:proteolysis"/>
    <property type="evidence" value="ECO:0007669"/>
    <property type="project" value="InterPro"/>
</dbReference>
<gene>
    <name evidence="6" type="ORF">FRX97_08960</name>
</gene>
<dbReference type="Proteomes" id="UP000321168">
    <property type="component" value="Unassembled WGS sequence"/>
</dbReference>
<comment type="similarity">
    <text evidence="2 3">Belongs to the peptidase M16 family.</text>
</comment>
<reference evidence="6 7" key="1">
    <citation type="submission" date="2019-08" db="EMBL/GenBank/DDBJ databases">
        <title>Genome of Luteibaculum oceani JCM 18817.</title>
        <authorList>
            <person name="Bowman J.P."/>
        </authorList>
    </citation>
    <scope>NUCLEOTIDE SEQUENCE [LARGE SCALE GENOMIC DNA]</scope>
    <source>
        <strain evidence="6 7">JCM 18817</strain>
    </source>
</reference>
<proteinExistence type="inferred from homology"/>
<dbReference type="PANTHER" id="PTHR11851">
    <property type="entry name" value="METALLOPROTEASE"/>
    <property type="match status" value="1"/>
</dbReference>
<dbReference type="Pfam" id="PF00675">
    <property type="entry name" value="Peptidase_M16"/>
    <property type="match status" value="1"/>
</dbReference>
<dbReference type="InterPro" id="IPR001431">
    <property type="entry name" value="Pept_M16_Zn_BS"/>
</dbReference>
<organism evidence="6 7">
    <name type="scientific">Luteibaculum oceani</name>
    <dbReference type="NCBI Taxonomy" id="1294296"/>
    <lineage>
        <taxon>Bacteria</taxon>
        <taxon>Pseudomonadati</taxon>
        <taxon>Bacteroidota</taxon>
        <taxon>Flavobacteriia</taxon>
        <taxon>Flavobacteriales</taxon>
        <taxon>Luteibaculaceae</taxon>
        <taxon>Luteibaculum</taxon>
    </lineage>
</organism>
<dbReference type="PROSITE" id="PS00143">
    <property type="entry name" value="INSULINASE"/>
    <property type="match status" value="1"/>
</dbReference>
<evidence type="ECO:0000313" key="7">
    <source>
        <dbReference type="Proteomes" id="UP000321168"/>
    </source>
</evidence>
<comment type="caution">
    <text evidence="6">The sequence shown here is derived from an EMBL/GenBank/DDBJ whole genome shotgun (WGS) entry which is preliminary data.</text>
</comment>
<dbReference type="SUPFAM" id="SSF63411">
    <property type="entry name" value="LuxS/MPP-like metallohydrolase"/>
    <property type="match status" value="2"/>
</dbReference>
<feature type="domain" description="Peptidase M16 C-terminal" evidence="5">
    <location>
        <begin position="167"/>
        <end position="342"/>
    </location>
</feature>